<dbReference type="Proteomes" id="UP001159428">
    <property type="component" value="Unassembled WGS sequence"/>
</dbReference>
<keyword evidence="1" id="KW-1133">Transmembrane helix</keyword>
<protein>
    <submittedName>
        <fullName evidence="2">Uncharacterized protein</fullName>
    </submittedName>
</protein>
<feature type="transmembrane region" description="Helical" evidence="1">
    <location>
        <begin position="36"/>
        <end position="55"/>
    </location>
</feature>
<proteinExistence type="predicted"/>
<dbReference type="AlphaFoldDB" id="A0AAU9XRK3"/>
<feature type="transmembrane region" description="Helical" evidence="1">
    <location>
        <begin position="128"/>
        <end position="150"/>
    </location>
</feature>
<sequence>MAFMGFLTFVKASNTILLIIGALSLPLYFSYFGTEAAVRFSLLLYVHSAILAAIPDVVKAAIPMPQLLSFAVLLFLPFNTAPTIVVWCHLKLLQCSEFALLFVEAIQVVLVVMYISQSFVNEIEDQPVIVKTSILAISGVAYILSMYLSYHLFTDIHSTHTETWCAGVAVILTILVLFICLYKEEGIISDAAVVSLVMIFIVWAMKQERLMQENSLDVPSQWLQQVADNRSFLKVFLSMAKVSIAHATRVKRIFSVFISPTCLLLALMRIASVVGFVTLTPTFFYQKEDDEYSTLQEVDLQPHRKGLRPLYLRLIIIFVCTQVVVRTIASTTTDRQYLSQGTSFTDMLPGNRVWRIMQLLLVTTTYIYQMFKDEYQ</sequence>
<dbReference type="EMBL" id="CALNXJ010000058">
    <property type="protein sequence ID" value="CAH3155619.1"/>
    <property type="molecule type" value="Genomic_DNA"/>
</dbReference>
<keyword evidence="1" id="KW-0472">Membrane</keyword>
<name>A0AAU9XRK3_9CNID</name>
<keyword evidence="1" id="KW-0812">Transmembrane</keyword>
<keyword evidence="3" id="KW-1185">Reference proteome</keyword>
<organism evidence="2 3">
    <name type="scientific">Pocillopora meandrina</name>
    <dbReference type="NCBI Taxonomy" id="46732"/>
    <lineage>
        <taxon>Eukaryota</taxon>
        <taxon>Metazoa</taxon>
        <taxon>Cnidaria</taxon>
        <taxon>Anthozoa</taxon>
        <taxon>Hexacorallia</taxon>
        <taxon>Scleractinia</taxon>
        <taxon>Astrocoeniina</taxon>
        <taxon>Pocilloporidae</taxon>
        <taxon>Pocillopora</taxon>
    </lineage>
</organism>
<feature type="transmembrane region" description="Helical" evidence="1">
    <location>
        <begin position="310"/>
        <end position="329"/>
    </location>
</feature>
<feature type="transmembrane region" description="Helical" evidence="1">
    <location>
        <begin position="162"/>
        <end position="181"/>
    </location>
</feature>
<comment type="caution">
    <text evidence="2">The sequence shown here is derived from an EMBL/GenBank/DDBJ whole genome shotgun (WGS) entry which is preliminary data.</text>
</comment>
<gene>
    <name evidence="2" type="ORF">PMEA_00028128</name>
</gene>
<accession>A0AAU9XRK3</accession>
<evidence type="ECO:0000313" key="3">
    <source>
        <dbReference type="Proteomes" id="UP001159428"/>
    </source>
</evidence>
<evidence type="ECO:0000313" key="2">
    <source>
        <dbReference type="EMBL" id="CAH3155619.1"/>
    </source>
</evidence>
<feature type="transmembrane region" description="Helical" evidence="1">
    <location>
        <begin position="187"/>
        <end position="205"/>
    </location>
</feature>
<reference evidence="2 3" key="1">
    <citation type="submission" date="2022-05" db="EMBL/GenBank/DDBJ databases">
        <authorList>
            <consortium name="Genoscope - CEA"/>
            <person name="William W."/>
        </authorList>
    </citation>
    <scope>NUCLEOTIDE SEQUENCE [LARGE SCALE GENOMIC DNA]</scope>
</reference>
<evidence type="ECO:0000256" key="1">
    <source>
        <dbReference type="SAM" id="Phobius"/>
    </source>
</evidence>
<feature type="transmembrane region" description="Helical" evidence="1">
    <location>
        <begin position="253"/>
        <end position="277"/>
    </location>
</feature>
<feature type="transmembrane region" description="Helical" evidence="1">
    <location>
        <begin position="98"/>
        <end position="116"/>
    </location>
</feature>
<feature type="transmembrane region" description="Helical" evidence="1">
    <location>
        <begin position="67"/>
        <end position="86"/>
    </location>
</feature>
<feature type="transmembrane region" description="Helical" evidence="1">
    <location>
        <begin position="6"/>
        <end position="29"/>
    </location>
</feature>